<evidence type="ECO:0000256" key="4">
    <source>
        <dbReference type="ARBA" id="ARBA00022741"/>
    </source>
</evidence>
<comment type="similarity">
    <text evidence="2">Belongs to the AlaDH/PNT family.</text>
</comment>
<dbReference type="GO" id="GO:0006740">
    <property type="term" value="P:NADPH regeneration"/>
    <property type="evidence" value="ECO:0007669"/>
    <property type="project" value="TreeGrafter"/>
</dbReference>
<dbReference type="AlphaFoldDB" id="H7EPV7"/>
<dbReference type="InterPro" id="IPR036291">
    <property type="entry name" value="NAD(P)-bd_dom_sf"/>
</dbReference>
<dbReference type="EC" id="7.1.1.1" evidence="3"/>
<dbReference type="Pfam" id="PF01262">
    <property type="entry name" value="AlaDh_PNT_C"/>
    <property type="match status" value="1"/>
</dbReference>
<dbReference type="EMBL" id="AGRW01000055">
    <property type="protein sequence ID" value="EIC00508.1"/>
    <property type="molecule type" value="Genomic_DNA"/>
</dbReference>
<comment type="caution">
    <text evidence="11">The sequence shown here is derived from an EMBL/GenBank/DDBJ whole genome shotgun (WGS) entry which is preliminary data.</text>
</comment>
<evidence type="ECO:0000256" key="1">
    <source>
        <dbReference type="ARBA" id="ARBA00003943"/>
    </source>
</evidence>
<keyword evidence="7" id="KW-0520">NAD</keyword>
<evidence type="ECO:0000313" key="12">
    <source>
        <dbReference type="Proteomes" id="UP000003571"/>
    </source>
</evidence>
<feature type="domain" description="Alanine dehydrogenase/pyridine nucleotide transhydrogenase N-terminal" evidence="10">
    <location>
        <begin position="5"/>
        <end position="138"/>
    </location>
</feature>
<protein>
    <recommendedName>
        <fullName evidence="3">proton-translocating NAD(P)(+) transhydrogenase</fullName>
        <ecNumber evidence="3">7.1.1.1</ecNumber>
    </recommendedName>
</protein>
<reference evidence="11 12" key="1">
    <citation type="submission" date="2011-09" db="EMBL/GenBank/DDBJ databases">
        <title>The draft genome of Treponema saccharophilum DSM 2985.</title>
        <authorList>
            <consortium name="US DOE Joint Genome Institute (JGI-PGF)"/>
            <person name="Lucas S."/>
            <person name="Copeland A."/>
            <person name="Lapidus A."/>
            <person name="Glavina del Rio T."/>
            <person name="Dalin E."/>
            <person name="Tice H."/>
            <person name="Bruce D."/>
            <person name="Goodwin L."/>
            <person name="Pitluck S."/>
            <person name="Peters L."/>
            <person name="Kyrpides N."/>
            <person name="Mavromatis K."/>
            <person name="Ivanova N."/>
            <person name="Markowitz V."/>
            <person name="Cheng J.-F."/>
            <person name="Hugenholtz P."/>
            <person name="Woyke T."/>
            <person name="Wu D."/>
            <person name="Gronow S."/>
            <person name="Wellnitz S."/>
            <person name="Brambilla E."/>
            <person name="Klenk H.-P."/>
            <person name="Eisen J.A."/>
        </authorList>
    </citation>
    <scope>NUCLEOTIDE SEQUENCE [LARGE SCALE GENOMIC DNA]</scope>
    <source>
        <strain evidence="11 12">DSM 2985</strain>
    </source>
</reference>
<feature type="domain" description="Alanine dehydrogenase/pyridine nucleotide transhydrogenase NAD(H)-binding" evidence="9">
    <location>
        <begin position="147"/>
        <end position="312"/>
    </location>
</feature>
<dbReference type="SUPFAM" id="SSF51735">
    <property type="entry name" value="NAD(P)-binding Rossmann-fold domains"/>
    <property type="match status" value="1"/>
</dbReference>
<evidence type="ECO:0000256" key="2">
    <source>
        <dbReference type="ARBA" id="ARBA00005689"/>
    </source>
</evidence>
<name>H7EPV7_9SPIR</name>
<keyword evidence="4" id="KW-0547">Nucleotide-binding</keyword>
<dbReference type="GO" id="GO:0005886">
    <property type="term" value="C:plasma membrane"/>
    <property type="evidence" value="ECO:0007669"/>
    <property type="project" value="TreeGrafter"/>
</dbReference>
<dbReference type="Gene3D" id="3.40.50.720">
    <property type="entry name" value="NAD(P)-binding Rossmann-like Domain"/>
    <property type="match status" value="2"/>
</dbReference>
<evidence type="ECO:0000256" key="5">
    <source>
        <dbReference type="ARBA" id="ARBA00022857"/>
    </source>
</evidence>
<dbReference type="SMART" id="SM01002">
    <property type="entry name" value="AlaDh_PNT_C"/>
    <property type="match status" value="1"/>
</dbReference>
<evidence type="ECO:0000256" key="3">
    <source>
        <dbReference type="ARBA" id="ARBA00012943"/>
    </source>
</evidence>
<evidence type="ECO:0000259" key="10">
    <source>
        <dbReference type="SMART" id="SM01003"/>
    </source>
</evidence>
<gene>
    <name evidence="11" type="ORF">TresaDRAFT_0602</name>
</gene>
<dbReference type="Pfam" id="PF05222">
    <property type="entry name" value="AlaDh_PNT_N"/>
    <property type="match status" value="1"/>
</dbReference>
<dbReference type="InterPro" id="IPR007886">
    <property type="entry name" value="AlaDH/PNT_N"/>
</dbReference>
<dbReference type="PANTHER" id="PTHR10160:SF19">
    <property type="entry name" value="PROTON-TRANSLOCATING NAD(P)(+) TRANSHYDROGENASE"/>
    <property type="match status" value="1"/>
</dbReference>
<dbReference type="SMART" id="SM01003">
    <property type="entry name" value="AlaDh_PNT_N"/>
    <property type="match status" value="1"/>
</dbReference>
<evidence type="ECO:0000313" key="11">
    <source>
        <dbReference type="EMBL" id="EIC00508.1"/>
    </source>
</evidence>
<dbReference type="eggNOG" id="COG3288">
    <property type="taxonomic scope" value="Bacteria"/>
</dbReference>
<proteinExistence type="inferred from homology"/>
<evidence type="ECO:0000256" key="7">
    <source>
        <dbReference type="ARBA" id="ARBA00023027"/>
    </source>
</evidence>
<evidence type="ECO:0000256" key="8">
    <source>
        <dbReference type="ARBA" id="ARBA00048202"/>
    </source>
</evidence>
<comment type="catalytic activity">
    <reaction evidence="8">
        <text>NAD(+) + NADPH + H(+)(in) = NADH + NADP(+) + H(+)(out)</text>
        <dbReference type="Rhea" id="RHEA:47992"/>
        <dbReference type="ChEBI" id="CHEBI:15378"/>
        <dbReference type="ChEBI" id="CHEBI:57540"/>
        <dbReference type="ChEBI" id="CHEBI:57783"/>
        <dbReference type="ChEBI" id="CHEBI:57945"/>
        <dbReference type="ChEBI" id="CHEBI:58349"/>
        <dbReference type="EC" id="7.1.1.1"/>
    </reaction>
</comment>
<dbReference type="GO" id="GO:0050661">
    <property type="term" value="F:NADP binding"/>
    <property type="evidence" value="ECO:0007669"/>
    <property type="project" value="TreeGrafter"/>
</dbReference>
<dbReference type="GO" id="GO:0008750">
    <property type="term" value="F:proton-translocating NAD(P)+ transhydrogenase activity"/>
    <property type="evidence" value="ECO:0007669"/>
    <property type="project" value="UniProtKB-EC"/>
</dbReference>
<keyword evidence="6" id="KW-1278">Translocase</keyword>
<dbReference type="Proteomes" id="UP000003571">
    <property type="component" value="Unassembled WGS sequence"/>
</dbReference>
<dbReference type="InterPro" id="IPR008143">
    <property type="entry name" value="Ala_DH/PNT_CS2"/>
</dbReference>
<sequence length="376" mass="40568">MKKVLVCKEKDERETRVALIPDDVKKLVSMGFEFKVVSGAGVKSGFSDEAYTKAGATIVAKEEDAYADSEIVVRIMKPESVSGMKAGTLHLSYMDPFNEKDLLNDFAKAGIQAVSLEMIPRTTLAQKMDVQSSQTSLAGYVAVVNAAAKLPKILPMMVTPAGTINPARVFIIGVGVAGLQAIATAKRLGARVDAFDTRPVVEEQVKSLGASFVKIDLGEMGQTSQGYAKELTPEQIAKQKEAQAKVCEKANIVITTAKVFGRKAPRLIEKAVLDRMMPGSIVVDMAVSTGGNVEGSKLFENVVTENGVTIMSGDLLERQVPYDASKMFSGNITAFLTHAGFYNKEAKEFNVNMEDDIMKGCLLTQGGQIIHERFKA</sequence>
<accession>H7EPV7</accession>
<comment type="function">
    <text evidence="1">The transhydrogenation between NADH and NADP is coupled to respiration and ATP hydrolysis and functions as a proton pump across the membrane.</text>
</comment>
<organism evidence="11 12">
    <name type="scientific">Treponema saccharophilum DSM 2985</name>
    <dbReference type="NCBI Taxonomy" id="907348"/>
    <lineage>
        <taxon>Bacteria</taxon>
        <taxon>Pseudomonadati</taxon>
        <taxon>Spirochaetota</taxon>
        <taxon>Spirochaetia</taxon>
        <taxon>Spirochaetales</taxon>
        <taxon>Treponemataceae</taxon>
        <taxon>Treponema</taxon>
    </lineage>
</organism>
<dbReference type="PROSITE" id="PS00837">
    <property type="entry name" value="ALADH_PNT_2"/>
    <property type="match status" value="1"/>
</dbReference>
<keyword evidence="5" id="KW-0521">NADP</keyword>
<dbReference type="PATRIC" id="fig|907348.3.peg.3020"/>
<dbReference type="PANTHER" id="PTHR10160">
    <property type="entry name" value="NAD(P) TRANSHYDROGENASE"/>
    <property type="match status" value="1"/>
</dbReference>
<keyword evidence="12" id="KW-1185">Reference proteome</keyword>
<dbReference type="SUPFAM" id="SSF52283">
    <property type="entry name" value="Formate/glycerate dehydrogenase catalytic domain-like"/>
    <property type="match status" value="1"/>
</dbReference>
<dbReference type="OrthoDB" id="9804592at2"/>
<dbReference type="GO" id="GO:0016491">
    <property type="term" value="F:oxidoreductase activity"/>
    <property type="evidence" value="ECO:0007669"/>
    <property type="project" value="InterPro"/>
</dbReference>
<evidence type="ECO:0000256" key="6">
    <source>
        <dbReference type="ARBA" id="ARBA00022967"/>
    </source>
</evidence>
<dbReference type="InterPro" id="IPR007698">
    <property type="entry name" value="AlaDH/PNT_NAD(H)-bd"/>
</dbReference>
<dbReference type="RefSeq" id="WP_002706749.1">
    <property type="nucleotide sequence ID" value="NZ_AGRW01000055.1"/>
</dbReference>
<evidence type="ECO:0000259" key="9">
    <source>
        <dbReference type="SMART" id="SM01002"/>
    </source>
</evidence>
<dbReference type="CDD" id="cd05304">
    <property type="entry name" value="Rubrum_tdh"/>
    <property type="match status" value="1"/>
</dbReference>
<dbReference type="STRING" id="907348.TresaDRAFT_0602"/>